<sequence length="1042" mass="115793">MCDLRENLYAFRKQMREVFIRVEDMVDVHRSFFKSDPSSGTPVFREELQREAEQLATETFEQLADLRQHFSRLAKDFQRSEMSADEWSVPKTERRTRLPVSETSSRLKQAPHTASSRSSDDENNSVKDSEHPEDVGSERLSVTSENNDEASNMEHSPSIRHASQDSSDNDIPTVPNSASTNLSQLQSRWRKNSSAGSESIAMSDISARRRTASDATSLPDQCSKSEPDADSIFKDFDKRMEQIRCSLNAIANGKKPIQHHSNISSVATPPKKFTAGGAGSPIRAMMDVTRTRTTLREASRISRRVGDEEDDGKPRPGGREAELRQLLQELNHINANCPLQFECDVLFRRPHSLTFRFTLNTPVYYLVLDQLEVMAPASEDKSQRYKLVLRVHSAEELQHSSSQGAYCKLYVGATAMTEGSHKALSKKDSNDSSTPNEDLDEAWHLEVRRTRTQHQQPNALAPPETIWDEAFEVPIRPGVDLATQILSIRVKSHHLFFCPVVGACAVSLANLLPGERLEQWFPLQKGKKPAGRIRVMLLIVPEDKAVISSLPRRKQPNQDVMAARAANHEADEAIKRLVDKQLRQEAERRQRRLERSSSGPPVEVKRPAEQDESHLIGRKMDEVAIGNRQKRGGNSTWPPPPGVSSPKVLPPLGTPAAFRDINNEHELPSPPVTEQPVSPMSEYEQRLDRKLRQVRKETARLRKLKMQLKKYIPDLQMDSDSDDSLESDEEPEALLSGSSSGNRKSTKQVTMASYGQDTFTLFLHVQSAQHLSSSANAAFCTTFVWSSSSPGGPAQSTSKAKYTSFSRISDDQPVEWNEELQLEATNPQSEVLTVRVKDSSDALVGSCNVYLAHLHPGQAMDQWFQLHPAGHIHLKLVLSPNQRPIPTPAANSPYSADFQALLDVEMKKRAATVNESPLPSNIAMLLELQKQSQQNTMLMINQQLQQQQQMTQNLMRQQSQSPFAFAAGFPTSYPQAQQQASGHNFHEMMGAAANISTIAANMQQLNGDNTGTSGLGTAVSIGLGTAVSIGLGALGLGPFFGS</sequence>
<dbReference type="SMART" id="SM00239">
    <property type="entry name" value="C2"/>
    <property type="match status" value="2"/>
</dbReference>
<evidence type="ECO:0000256" key="1">
    <source>
        <dbReference type="SAM" id="MobiDB-lite"/>
    </source>
</evidence>
<feature type="compositionally biased region" description="Acidic residues" evidence="1">
    <location>
        <begin position="717"/>
        <end position="732"/>
    </location>
</feature>
<feature type="compositionally biased region" description="Basic and acidic residues" evidence="1">
    <location>
        <begin position="118"/>
        <end position="137"/>
    </location>
</feature>
<dbReference type="PROSITE" id="PS50004">
    <property type="entry name" value="C2"/>
    <property type="match status" value="2"/>
</dbReference>
<dbReference type="InterPro" id="IPR000008">
    <property type="entry name" value="C2_dom"/>
</dbReference>
<feature type="compositionally biased region" description="Polar residues" evidence="1">
    <location>
        <begin position="737"/>
        <end position="749"/>
    </location>
</feature>
<dbReference type="Pfam" id="PF00168">
    <property type="entry name" value="C2"/>
    <property type="match status" value="2"/>
</dbReference>
<proteinExistence type="predicted"/>
<feature type="region of interest" description="Disordered" evidence="1">
    <location>
        <begin position="256"/>
        <end position="318"/>
    </location>
</feature>
<feature type="compositionally biased region" description="Basic and acidic residues" evidence="1">
    <location>
        <begin position="603"/>
        <end position="622"/>
    </location>
</feature>
<feature type="region of interest" description="Disordered" evidence="1">
    <location>
        <begin position="81"/>
        <end position="230"/>
    </location>
</feature>
<protein>
    <recommendedName>
        <fullName evidence="2">C2 domain-containing protein</fullName>
    </recommendedName>
</protein>
<gene>
    <name evidence="3" type="ORF">JG688_00007603</name>
</gene>
<feature type="compositionally biased region" description="Basic and acidic residues" evidence="1">
    <location>
        <begin position="294"/>
        <end position="318"/>
    </location>
</feature>
<dbReference type="CDD" id="cd00030">
    <property type="entry name" value="C2"/>
    <property type="match status" value="1"/>
</dbReference>
<feature type="region of interest" description="Disordered" evidence="1">
    <location>
        <begin position="585"/>
        <end position="691"/>
    </location>
</feature>
<keyword evidence="4" id="KW-1185">Reference proteome</keyword>
<accession>A0A8J5IKR8</accession>
<name>A0A8J5IKR8_9STRA</name>
<evidence type="ECO:0000259" key="2">
    <source>
        <dbReference type="PROSITE" id="PS50004"/>
    </source>
</evidence>
<evidence type="ECO:0000313" key="3">
    <source>
        <dbReference type="EMBL" id="KAG6964680.1"/>
    </source>
</evidence>
<dbReference type="AlphaFoldDB" id="A0A8J5IKR8"/>
<dbReference type="PANTHER" id="PTHR47264">
    <property type="entry name" value="OS01G0128800 PROTEIN"/>
    <property type="match status" value="1"/>
</dbReference>
<reference evidence="3" key="1">
    <citation type="submission" date="2021-01" db="EMBL/GenBank/DDBJ databases">
        <title>Phytophthora aleatoria, a newly-described species from Pinus radiata is distinct from Phytophthora cactorum isolates based on comparative genomics.</title>
        <authorList>
            <person name="Mcdougal R."/>
            <person name="Panda P."/>
            <person name="Williams N."/>
            <person name="Studholme D.J."/>
        </authorList>
    </citation>
    <scope>NUCLEOTIDE SEQUENCE</scope>
    <source>
        <strain evidence="3">NZFS 4037</strain>
    </source>
</reference>
<feature type="compositionally biased region" description="Polar residues" evidence="1">
    <location>
        <begin position="101"/>
        <end position="117"/>
    </location>
</feature>
<evidence type="ECO:0000313" key="4">
    <source>
        <dbReference type="Proteomes" id="UP000709295"/>
    </source>
</evidence>
<feature type="compositionally biased region" description="Polar residues" evidence="1">
    <location>
        <begin position="140"/>
        <end position="155"/>
    </location>
</feature>
<dbReference type="EMBL" id="JAENGY010000370">
    <property type="protein sequence ID" value="KAG6964680.1"/>
    <property type="molecule type" value="Genomic_DNA"/>
</dbReference>
<dbReference type="PANTHER" id="PTHR47264:SF3">
    <property type="entry name" value="SYNAPTOTAGMIN-5 ISOFORM X1"/>
    <property type="match status" value="1"/>
</dbReference>
<feature type="region of interest" description="Disordered" evidence="1">
    <location>
        <begin position="715"/>
        <end position="749"/>
    </location>
</feature>
<comment type="caution">
    <text evidence="3">The sequence shown here is derived from an EMBL/GenBank/DDBJ whole genome shotgun (WGS) entry which is preliminary data.</text>
</comment>
<feature type="compositionally biased region" description="Polar residues" evidence="1">
    <location>
        <begin position="213"/>
        <end position="222"/>
    </location>
</feature>
<feature type="domain" description="C2" evidence="2">
    <location>
        <begin position="367"/>
        <end position="521"/>
    </location>
</feature>
<feature type="compositionally biased region" description="Pro residues" evidence="1">
    <location>
        <begin position="637"/>
        <end position="653"/>
    </location>
</feature>
<feature type="domain" description="C2" evidence="2">
    <location>
        <begin position="739"/>
        <end position="864"/>
    </location>
</feature>
<dbReference type="Proteomes" id="UP000709295">
    <property type="component" value="Unassembled WGS sequence"/>
</dbReference>
<feature type="compositionally biased region" description="Polar residues" evidence="1">
    <location>
        <begin position="164"/>
        <end position="197"/>
    </location>
</feature>
<organism evidence="3 4">
    <name type="scientific">Phytophthora aleatoria</name>
    <dbReference type="NCBI Taxonomy" id="2496075"/>
    <lineage>
        <taxon>Eukaryota</taxon>
        <taxon>Sar</taxon>
        <taxon>Stramenopiles</taxon>
        <taxon>Oomycota</taxon>
        <taxon>Peronosporomycetes</taxon>
        <taxon>Peronosporales</taxon>
        <taxon>Peronosporaceae</taxon>
        <taxon>Phytophthora</taxon>
    </lineage>
</organism>